<protein>
    <submittedName>
        <fullName evidence="2">Nuclear transport factor 2 family protein</fullName>
    </submittedName>
</protein>
<dbReference type="InterPro" id="IPR032710">
    <property type="entry name" value="NTF2-like_dom_sf"/>
</dbReference>
<dbReference type="EMBL" id="SRMF01000007">
    <property type="protein sequence ID" value="TGG91754.1"/>
    <property type="molecule type" value="Genomic_DNA"/>
</dbReference>
<gene>
    <name evidence="2" type="ORF">E4656_15315</name>
</gene>
<feature type="domain" description="DUF4440" evidence="1">
    <location>
        <begin position="2"/>
        <end position="105"/>
    </location>
</feature>
<dbReference type="Proteomes" id="UP000297475">
    <property type="component" value="Unassembled WGS sequence"/>
</dbReference>
<evidence type="ECO:0000313" key="2">
    <source>
        <dbReference type="EMBL" id="TGG91754.1"/>
    </source>
</evidence>
<proteinExistence type="predicted"/>
<evidence type="ECO:0000313" key="3">
    <source>
        <dbReference type="Proteomes" id="UP000297475"/>
    </source>
</evidence>
<dbReference type="SUPFAM" id="SSF54427">
    <property type="entry name" value="NTF2-like"/>
    <property type="match status" value="1"/>
</dbReference>
<keyword evidence="3" id="KW-1185">Reference proteome</keyword>
<dbReference type="OrthoDB" id="4479885at2"/>
<dbReference type="InterPro" id="IPR027843">
    <property type="entry name" value="DUF4440"/>
</dbReference>
<accession>A0A4Z0WDA2</accession>
<dbReference type="Gene3D" id="3.10.450.50">
    <property type="match status" value="1"/>
</dbReference>
<dbReference type="Pfam" id="PF14534">
    <property type="entry name" value="DUF4440"/>
    <property type="match status" value="1"/>
</dbReference>
<name>A0A4Z0WDA2_9GAMM</name>
<dbReference type="RefSeq" id="WP_135484165.1">
    <property type="nucleotide sequence ID" value="NZ_SRMF01000007.1"/>
</dbReference>
<evidence type="ECO:0000259" key="1">
    <source>
        <dbReference type="Pfam" id="PF14534"/>
    </source>
</evidence>
<organism evidence="2 3">
    <name type="scientific">Natronospirillum operosum</name>
    <dbReference type="NCBI Taxonomy" id="2759953"/>
    <lineage>
        <taxon>Bacteria</taxon>
        <taxon>Pseudomonadati</taxon>
        <taxon>Pseudomonadota</taxon>
        <taxon>Gammaproteobacteria</taxon>
        <taxon>Oceanospirillales</taxon>
        <taxon>Natronospirillaceae</taxon>
        <taxon>Natronospirillum</taxon>
    </lineage>
</organism>
<comment type="caution">
    <text evidence="2">The sequence shown here is derived from an EMBL/GenBank/DDBJ whole genome shotgun (WGS) entry which is preliminary data.</text>
</comment>
<reference evidence="2 3" key="1">
    <citation type="submission" date="2019-04" db="EMBL/GenBank/DDBJ databases">
        <title>Natronospirillum operosus gen. nov., sp. nov., a haloalkaliphilic satellite isolated from decaying biomass of laboratory culture of cyanobacterium Geitlerinema sp. and proposal of Natronospirillaceae fam. nov. and Saccharospirillaceae fam. nov.</title>
        <authorList>
            <person name="Kevbrin V."/>
            <person name="Boltyanskaya Y."/>
            <person name="Koziaeva V."/>
            <person name="Grouzdev D.S."/>
            <person name="Park M."/>
            <person name="Cho J."/>
        </authorList>
    </citation>
    <scope>NUCLEOTIDE SEQUENCE [LARGE SCALE GENOMIC DNA]</scope>
    <source>
        <strain evidence="2 3">G-116</strain>
    </source>
</reference>
<dbReference type="AlphaFoldDB" id="A0A4Z0WDA2"/>
<sequence>MALETRVWEALRTGNAELDAALLADHFLGVYPSGFATRQEHCGQLSEGPTVAAYELRTPRLTVMRDDLVLFSYLAVWSRLQDGQPQVSEKMYVSSIWQRIGDNWLNTFSQDTPAS</sequence>